<sequence length="66" mass="7485">MKSTNKMRKEYGSTRRRIVVCADQQTERFILEAQTRLSELTGMTPSLSVAIAYLVKEGHKAAVNNR</sequence>
<dbReference type="Proteomes" id="UP001336314">
    <property type="component" value="Unassembled WGS sequence"/>
</dbReference>
<gene>
    <name evidence="1" type="ORF">QWY20_09305</name>
</gene>
<dbReference type="RefSeq" id="WP_330128745.1">
    <property type="nucleotide sequence ID" value="NZ_JAUHLI010000008.1"/>
</dbReference>
<protein>
    <submittedName>
        <fullName evidence="1">Uncharacterized protein</fullName>
    </submittedName>
</protein>
<keyword evidence="2" id="KW-1185">Reference proteome</keyword>
<evidence type="ECO:0000313" key="1">
    <source>
        <dbReference type="EMBL" id="MEE2001648.1"/>
    </source>
</evidence>
<evidence type="ECO:0000313" key="2">
    <source>
        <dbReference type="Proteomes" id="UP001336314"/>
    </source>
</evidence>
<proteinExistence type="predicted"/>
<dbReference type="EMBL" id="JAUHLI010000008">
    <property type="protein sequence ID" value="MEE2001648.1"/>
    <property type="molecule type" value="Genomic_DNA"/>
</dbReference>
<name>A0ABU7J565_9GAMM</name>
<reference evidence="1 2" key="1">
    <citation type="submission" date="2023-07" db="EMBL/GenBank/DDBJ databases">
        <title>Alkalimonas sp., MEB108 novel, alkaliphilic bacterium isolated from Lonar Lake, India.</title>
        <authorList>
            <person name="Joshi A."/>
            <person name="Thite S."/>
        </authorList>
    </citation>
    <scope>NUCLEOTIDE SEQUENCE [LARGE SCALE GENOMIC DNA]</scope>
    <source>
        <strain evidence="1 2">MEB108</strain>
    </source>
</reference>
<organism evidence="1 2">
    <name type="scientific">Alkalimonas cellulosilytica</name>
    <dbReference type="NCBI Taxonomy" id="3058395"/>
    <lineage>
        <taxon>Bacteria</taxon>
        <taxon>Pseudomonadati</taxon>
        <taxon>Pseudomonadota</taxon>
        <taxon>Gammaproteobacteria</taxon>
        <taxon>Alkalimonas</taxon>
    </lineage>
</organism>
<comment type="caution">
    <text evidence="1">The sequence shown here is derived from an EMBL/GenBank/DDBJ whole genome shotgun (WGS) entry which is preliminary data.</text>
</comment>
<accession>A0ABU7J565</accession>